<dbReference type="HOGENOM" id="CLU_3273455_0_0_11"/>
<name>J7L9G5_NOCAA</name>
<organism evidence="1 2">
    <name type="scientific">Nocardiopsis alba (strain ATCC BAA-2165 / BE74)</name>
    <dbReference type="NCBI Taxonomy" id="1205910"/>
    <lineage>
        <taxon>Bacteria</taxon>
        <taxon>Bacillati</taxon>
        <taxon>Actinomycetota</taxon>
        <taxon>Actinomycetes</taxon>
        <taxon>Streptosporangiales</taxon>
        <taxon>Nocardiopsidaceae</taxon>
        <taxon>Nocardiopsis</taxon>
    </lineage>
</organism>
<sequence>MVRVRARARAPIGIAVVRGRRWSRMGVPSLVLVAVSAPSKR</sequence>
<reference evidence="2" key="2">
    <citation type="submission" date="2012-08" db="EMBL/GenBank/DDBJ databases">
        <title>Whole-genome sequence of Nocardiopsis alba strain ATCC BAA-2165 associated with honeybees.</title>
        <authorList>
            <person name="Qiao J."/>
            <person name="Chen L."/>
            <person name="Li Y."/>
            <person name="Wang J."/>
            <person name="Zhang W."/>
            <person name="Chen S."/>
        </authorList>
    </citation>
    <scope>NUCLEOTIDE SEQUENCE [LARGE SCALE GENOMIC DNA]</scope>
    <source>
        <strain evidence="2">ATCC BAA-2165 / BE74</strain>
    </source>
</reference>
<accession>J7L9G5</accession>
<reference evidence="1 2" key="1">
    <citation type="journal article" date="2012" name="J. Bacteriol.">
        <title>Whole-Genome Sequence of Nocardiopsis alba Strain ATCC BAA-2165, Associated with Honeybees.</title>
        <authorList>
            <person name="Qiao J."/>
            <person name="Chen L."/>
            <person name="Li Y."/>
            <person name="Wang J."/>
            <person name="Zhang W."/>
            <person name="Chen S."/>
        </authorList>
    </citation>
    <scope>NUCLEOTIDE SEQUENCE [LARGE SCALE GENOMIC DNA]</scope>
    <source>
        <strain evidence="2">ATCC BAA-2165 / BE74</strain>
    </source>
</reference>
<proteinExistence type="predicted"/>
<evidence type="ECO:0000313" key="2">
    <source>
        <dbReference type="Proteomes" id="UP000003779"/>
    </source>
</evidence>
<dbReference type="Proteomes" id="UP000003779">
    <property type="component" value="Chromosome"/>
</dbReference>
<dbReference type="AlphaFoldDB" id="J7L9G5"/>
<dbReference type="EMBL" id="CP003788">
    <property type="protein sequence ID" value="AFR08035.1"/>
    <property type="molecule type" value="Genomic_DNA"/>
</dbReference>
<gene>
    <name evidence="1" type="ordered locus">B005_5267</name>
</gene>
<protein>
    <submittedName>
        <fullName evidence="1">Uncharacterized protein</fullName>
    </submittedName>
</protein>
<dbReference type="PATRIC" id="fig|1205910.3.peg.4980"/>
<evidence type="ECO:0000313" key="1">
    <source>
        <dbReference type="EMBL" id="AFR08035.1"/>
    </source>
</evidence>
<dbReference type="KEGG" id="nal:B005_5267"/>